<dbReference type="AlphaFoldDB" id="A0A1A3CDR2"/>
<evidence type="ECO:0000313" key="5">
    <source>
        <dbReference type="Proteomes" id="UP000093795"/>
    </source>
</evidence>
<sequence length="230" mass="24913">MRYLIAAAALMCAAVTGWPAFFTAAAAPPSCAGIGGTVEAGQICHIHQTGATYTLDITFPVDYPDQQALTDYITQNRDGFVNVAQGSGRRDQPYQMDATNEQHTSGQPPRTRSVVLKFFQDLGGARPSNWYKAFNYNLASKQPITFDNLFPPNSNPLDTIYPIVQRELEHQSGLGVAISPGAGHDPTNYQNFAITDDALIFYFAQGELLPSFAGATQVQVPRSSLPPLAL</sequence>
<feature type="signal peptide" evidence="2">
    <location>
        <begin position="1"/>
        <end position="19"/>
    </location>
</feature>
<evidence type="ECO:0000313" key="4">
    <source>
        <dbReference type="EMBL" id="OBI83981.1"/>
    </source>
</evidence>
<dbReference type="Gene3D" id="3.90.640.20">
    <property type="entry name" value="Heat-shock cognate protein, ATPase"/>
    <property type="match status" value="1"/>
</dbReference>
<reference evidence="4 5" key="1">
    <citation type="submission" date="2016-06" db="EMBL/GenBank/DDBJ databases">
        <authorList>
            <person name="Kjaerup R.B."/>
            <person name="Dalgaard T.S."/>
            <person name="Juul-Madsen H.R."/>
        </authorList>
    </citation>
    <scope>NUCLEOTIDE SEQUENCE [LARGE SCALE GENOMIC DNA]</scope>
    <source>
        <strain evidence="4 5">1081914.2</strain>
    </source>
</reference>
<dbReference type="RefSeq" id="WP_065121038.1">
    <property type="nucleotide sequence ID" value="NZ_LZKQ01000143.1"/>
</dbReference>
<evidence type="ECO:0000256" key="2">
    <source>
        <dbReference type="SAM" id="SignalP"/>
    </source>
</evidence>
<evidence type="ECO:0000259" key="3">
    <source>
        <dbReference type="Pfam" id="PF11738"/>
    </source>
</evidence>
<dbReference type="Gene3D" id="3.30.565.40">
    <property type="entry name" value="Fervidobacterium nodosum Rt17-B1 like"/>
    <property type="match status" value="1"/>
</dbReference>
<gene>
    <name evidence="4" type="ORF">A9X01_19930</name>
</gene>
<feature type="region of interest" description="Disordered" evidence="1">
    <location>
        <begin position="84"/>
        <end position="109"/>
    </location>
</feature>
<accession>A0A1A3CDR2</accession>
<dbReference type="InterPro" id="IPR021729">
    <property type="entry name" value="DUF3298"/>
</dbReference>
<keyword evidence="2" id="KW-0732">Signal</keyword>
<feature type="domain" description="DUF3298" evidence="3">
    <location>
        <begin position="147"/>
        <end position="223"/>
    </location>
</feature>
<dbReference type="InterPro" id="IPR053421">
    <property type="entry name" value="Esterase_Immunogenic_RsiV"/>
</dbReference>
<dbReference type="NCBIfam" id="NF043047">
    <property type="entry name" value="EstaseRv3036c"/>
    <property type="match status" value="1"/>
</dbReference>
<dbReference type="OrthoDB" id="4696640at2"/>
<evidence type="ECO:0000256" key="1">
    <source>
        <dbReference type="SAM" id="MobiDB-lite"/>
    </source>
</evidence>
<feature type="compositionally biased region" description="Polar residues" evidence="1">
    <location>
        <begin position="97"/>
        <end position="109"/>
    </location>
</feature>
<dbReference type="EMBL" id="LZKQ01000143">
    <property type="protein sequence ID" value="OBI83981.1"/>
    <property type="molecule type" value="Genomic_DNA"/>
</dbReference>
<name>A0A1A3CDR2_MYCAS</name>
<dbReference type="Proteomes" id="UP000093795">
    <property type="component" value="Unassembled WGS sequence"/>
</dbReference>
<feature type="chain" id="PRO_5039229676" description="DUF3298 domain-containing protein" evidence="2">
    <location>
        <begin position="20"/>
        <end position="230"/>
    </location>
</feature>
<dbReference type="eggNOG" id="ENOG502ZA8P">
    <property type="taxonomic scope" value="Bacteria"/>
</dbReference>
<dbReference type="Pfam" id="PF11738">
    <property type="entry name" value="DUF3298"/>
    <property type="match status" value="1"/>
</dbReference>
<comment type="caution">
    <text evidence="4">The sequence shown here is derived from an EMBL/GenBank/DDBJ whole genome shotgun (WGS) entry which is preliminary data.</text>
</comment>
<proteinExistence type="predicted"/>
<dbReference type="InterPro" id="IPR037126">
    <property type="entry name" value="PdaC/RsiV-like_sf"/>
</dbReference>
<dbReference type="STRING" id="1790.A5645_09360"/>
<protein>
    <recommendedName>
        <fullName evidence="3">DUF3298 domain-containing protein</fullName>
    </recommendedName>
</protein>
<organism evidence="4 5">
    <name type="scientific">Mycobacterium asiaticum</name>
    <dbReference type="NCBI Taxonomy" id="1790"/>
    <lineage>
        <taxon>Bacteria</taxon>
        <taxon>Bacillati</taxon>
        <taxon>Actinomycetota</taxon>
        <taxon>Actinomycetes</taxon>
        <taxon>Mycobacteriales</taxon>
        <taxon>Mycobacteriaceae</taxon>
        <taxon>Mycobacterium</taxon>
    </lineage>
</organism>